<dbReference type="InterPro" id="IPR036412">
    <property type="entry name" value="HAD-like_sf"/>
</dbReference>
<keyword evidence="3" id="KW-1185">Reference proteome</keyword>
<gene>
    <name evidence="2" type="ORF">GCM10022384_02040</name>
</gene>
<evidence type="ECO:0000313" key="3">
    <source>
        <dbReference type="Proteomes" id="UP001500034"/>
    </source>
</evidence>
<dbReference type="InterPro" id="IPR023214">
    <property type="entry name" value="HAD_sf"/>
</dbReference>
<comment type="caution">
    <text evidence="2">The sequence shown here is derived from an EMBL/GenBank/DDBJ whole genome shotgun (WGS) entry which is preliminary data.</text>
</comment>
<feature type="region of interest" description="Disordered" evidence="1">
    <location>
        <begin position="114"/>
        <end position="147"/>
    </location>
</feature>
<evidence type="ECO:0000256" key="1">
    <source>
        <dbReference type="SAM" id="MobiDB-lite"/>
    </source>
</evidence>
<accession>A0ABP7NQE5</accession>
<dbReference type="Proteomes" id="UP001500034">
    <property type="component" value="Unassembled WGS sequence"/>
</dbReference>
<reference evidence="3" key="1">
    <citation type="journal article" date="2019" name="Int. J. Syst. Evol. Microbiol.">
        <title>The Global Catalogue of Microorganisms (GCM) 10K type strain sequencing project: providing services to taxonomists for standard genome sequencing and annotation.</title>
        <authorList>
            <consortium name="The Broad Institute Genomics Platform"/>
            <consortium name="The Broad Institute Genome Sequencing Center for Infectious Disease"/>
            <person name="Wu L."/>
            <person name="Ma J."/>
        </authorList>
    </citation>
    <scope>NUCLEOTIDE SEQUENCE [LARGE SCALE GENOMIC DNA]</scope>
    <source>
        <strain evidence="3">JCM 17027</strain>
    </source>
</reference>
<dbReference type="SUPFAM" id="SSF56784">
    <property type="entry name" value="HAD-like"/>
    <property type="match status" value="1"/>
</dbReference>
<name>A0ABP7NQE5_9ACTN</name>
<protein>
    <submittedName>
        <fullName evidence="2">Uncharacterized protein</fullName>
    </submittedName>
</protein>
<dbReference type="EMBL" id="BAABCQ010000002">
    <property type="protein sequence ID" value="GAA3951985.1"/>
    <property type="molecule type" value="Genomic_DNA"/>
</dbReference>
<organism evidence="2 3">
    <name type="scientific">Streptomyces marokkonensis</name>
    <dbReference type="NCBI Taxonomy" id="324855"/>
    <lineage>
        <taxon>Bacteria</taxon>
        <taxon>Bacillati</taxon>
        <taxon>Actinomycetota</taxon>
        <taxon>Actinomycetes</taxon>
        <taxon>Kitasatosporales</taxon>
        <taxon>Streptomycetaceae</taxon>
        <taxon>Streptomyces</taxon>
    </lineage>
</organism>
<dbReference type="Gene3D" id="3.40.50.1000">
    <property type="entry name" value="HAD superfamily/HAD-like"/>
    <property type="match status" value="1"/>
</dbReference>
<proteinExistence type="predicted"/>
<sequence length="147" mass="15851">MTIRYAALDLDGTLIDSSDRPYPGVVEGPQALRALGVLPLLVSGRAARSFRDLRHLDDLFAQVDDEVLLSEGNVLLSLGSGHLSFPLTCKAEVLQRLTDEPGIDLVAEHSGEFHATPRVPRSSSPWPTGCSVGASRSPVRRPMPPSR</sequence>
<evidence type="ECO:0000313" key="2">
    <source>
        <dbReference type="EMBL" id="GAA3951985.1"/>
    </source>
</evidence>